<dbReference type="InterPro" id="IPR044549">
    <property type="entry name" value="bHLH_AtIBH1-like"/>
</dbReference>
<evidence type="ECO:0000256" key="3">
    <source>
        <dbReference type="ARBA" id="ARBA00023163"/>
    </source>
</evidence>
<dbReference type="InterPro" id="IPR044660">
    <property type="entry name" value="IBH1-like"/>
</dbReference>
<feature type="compositionally biased region" description="Low complexity" evidence="5">
    <location>
        <begin position="36"/>
        <end position="54"/>
    </location>
</feature>
<dbReference type="Proteomes" id="UP000685013">
    <property type="component" value="Chromosome 5"/>
</dbReference>
<evidence type="ECO:0000256" key="2">
    <source>
        <dbReference type="ARBA" id="ARBA00023015"/>
    </source>
</evidence>
<dbReference type="PANTHER" id="PTHR33124:SF9">
    <property type="entry name" value="TRANSCRIPTION FACTOR"/>
    <property type="match status" value="1"/>
</dbReference>
<feature type="compositionally biased region" description="Basic residues" evidence="5">
    <location>
        <begin position="1"/>
        <end position="11"/>
    </location>
</feature>
<reference evidence="6 7" key="1">
    <citation type="journal article" date="2021" name="Hortic Res">
        <title>The domestication of Cucurbita argyrosperma as revealed by the genome of its wild relative.</title>
        <authorList>
            <person name="Barrera-Redondo J."/>
            <person name="Sanchez-de la Vega G."/>
            <person name="Aguirre-Liguori J.A."/>
            <person name="Castellanos-Morales G."/>
            <person name="Gutierrez-Guerrero Y.T."/>
            <person name="Aguirre-Dugua X."/>
            <person name="Aguirre-Planter E."/>
            <person name="Tenaillon M.I."/>
            <person name="Lira-Saade R."/>
            <person name="Eguiarte L.E."/>
        </authorList>
    </citation>
    <scope>NUCLEOTIDE SEQUENCE [LARGE SCALE GENOMIC DNA]</scope>
    <source>
        <strain evidence="6">JBR-2021</strain>
    </source>
</reference>
<comment type="caution">
    <text evidence="6">The sequence shown here is derived from an EMBL/GenBank/DDBJ whole genome shotgun (WGS) entry which is preliminary data.</text>
</comment>
<keyword evidence="2" id="KW-0805">Transcription regulation</keyword>
<gene>
    <name evidence="6" type="primary">UPB1</name>
    <name evidence="6" type="ORF">SDJN03_08621</name>
</gene>
<evidence type="ECO:0000256" key="1">
    <source>
        <dbReference type="ARBA" id="ARBA00004123"/>
    </source>
</evidence>
<dbReference type="GO" id="GO:0005634">
    <property type="term" value="C:nucleus"/>
    <property type="evidence" value="ECO:0007669"/>
    <property type="project" value="UniProtKB-SubCell"/>
</dbReference>
<dbReference type="GO" id="GO:0006355">
    <property type="term" value="P:regulation of DNA-templated transcription"/>
    <property type="evidence" value="ECO:0007669"/>
    <property type="project" value="InterPro"/>
</dbReference>
<keyword evidence="4" id="KW-0539">Nucleus</keyword>
<feature type="region of interest" description="Disordered" evidence="5">
    <location>
        <begin position="1"/>
        <end position="54"/>
    </location>
</feature>
<proteinExistence type="predicted"/>
<protein>
    <submittedName>
        <fullName evidence="6">Transcription factor UPBEAT1</fullName>
    </submittedName>
</protein>
<dbReference type="CDD" id="cd11444">
    <property type="entry name" value="bHLH_AtIBH1_like"/>
    <property type="match status" value="1"/>
</dbReference>
<evidence type="ECO:0000313" key="6">
    <source>
        <dbReference type="EMBL" id="KAG6598843.1"/>
    </source>
</evidence>
<dbReference type="AlphaFoldDB" id="A0AAV6NKF0"/>
<sequence>MRSIHSFRQRRQATSTANLKPTRRRRLKLVHLPKNTTSSSAISAAATGTTPSPAMHKRLRNLQRLVPGHNHDTDLNHLFQRTADYIQALQLKLNILKDLTSFYGL</sequence>
<evidence type="ECO:0000256" key="4">
    <source>
        <dbReference type="ARBA" id="ARBA00023242"/>
    </source>
</evidence>
<dbReference type="EMBL" id="JAGKQH010000005">
    <property type="protein sequence ID" value="KAG6598843.1"/>
    <property type="molecule type" value="Genomic_DNA"/>
</dbReference>
<accession>A0AAV6NKF0</accession>
<comment type="subcellular location">
    <subcellularLocation>
        <location evidence="1">Nucleus</location>
    </subcellularLocation>
</comment>
<feature type="non-terminal residue" evidence="6">
    <location>
        <position position="1"/>
    </location>
</feature>
<organism evidence="6 7">
    <name type="scientific">Cucurbita argyrosperma subsp. sororia</name>
    <dbReference type="NCBI Taxonomy" id="37648"/>
    <lineage>
        <taxon>Eukaryota</taxon>
        <taxon>Viridiplantae</taxon>
        <taxon>Streptophyta</taxon>
        <taxon>Embryophyta</taxon>
        <taxon>Tracheophyta</taxon>
        <taxon>Spermatophyta</taxon>
        <taxon>Magnoliopsida</taxon>
        <taxon>eudicotyledons</taxon>
        <taxon>Gunneridae</taxon>
        <taxon>Pentapetalae</taxon>
        <taxon>rosids</taxon>
        <taxon>fabids</taxon>
        <taxon>Cucurbitales</taxon>
        <taxon>Cucurbitaceae</taxon>
        <taxon>Cucurbiteae</taxon>
        <taxon>Cucurbita</taxon>
    </lineage>
</organism>
<feature type="compositionally biased region" description="Basic residues" evidence="5">
    <location>
        <begin position="21"/>
        <end position="31"/>
    </location>
</feature>
<dbReference type="PANTHER" id="PTHR33124">
    <property type="entry name" value="TRANSCRIPTION FACTOR IBH1-LIKE 1"/>
    <property type="match status" value="1"/>
</dbReference>
<evidence type="ECO:0000313" key="7">
    <source>
        <dbReference type="Proteomes" id="UP000685013"/>
    </source>
</evidence>
<keyword evidence="7" id="KW-1185">Reference proteome</keyword>
<keyword evidence="3" id="KW-0804">Transcription</keyword>
<name>A0AAV6NKF0_9ROSI</name>
<evidence type="ECO:0000256" key="5">
    <source>
        <dbReference type="SAM" id="MobiDB-lite"/>
    </source>
</evidence>